<name>A0AAJ0IV18_9XANT</name>
<dbReference type="Proteomes" id="UP000030969">
    <property type="component" value="Unassembled WGS sequence"/>
</dbReference>
<dbReference type="Proteomes" id="UP001430544">
    <property type="component" value="Unassembled WGS sequence"/>
</dbReference>
<protein>
    <submittedName>
        <fullName evidence="2">Membrane protein</fullName>
    </submittedName>
</protein>
<dbReference type="EMBL" id="JAJIUN010000063">
    <property type="protein sequence ID" value="MCC8623182.1"/>
    <property type="molecule type" value="Genomic_DNA"/>
</dbReference>
<keyword evidence="1" id="KW-1133">Transmembrane helix</keyword>
<dbReference type="AlphaFoldDB" id="A0AAJ0IV18"/>
<evidence type="ECO:0000313" key="5">
    <source>
        <dbReference type="Proteomes" id="UP001430544"/>
    </source>
</evidence>
<organism evidence="2 4">
    <name type="scientific">Xanthomonas vesicatoria</name>
    <dbReference type="NCBI Taxonomy" id="56460"/>
    <lineage>
        <taxon>Bacteria</taxon>
        <taxon>Pseudomonadati</taxon>
        <taxon>Pseudomonadota</taxon>
        <taxon>Gammaproteobacteria</taxon>
        <taxon>Lysobacterales</taxon>
        <taxon>Lysobacteraceae</taxon>
        <taxon>Xanthomonas</taxon>
    </lineage>
</organism>
<evidence type="ECO:0000313" key="3">
    <source>
        <dbReference type="EMBL" id="MCC8623182.1"/>
    </source>
</evidence>
<keyword evidence="1" id="KW-0472">Membrane</keyword>
<evidence type="ECO:0000313" key="2">
    <source>
        <dbReference type="EMBL" id="KHM91224.1"/>
    </source>
</evidence>
<dbReference type="RefSeq" id="WP_005991093.1">
    <property type="nucleotide sequence ID" value="NZ_CP018470.1"/>
</dbReference>
<proteinExistence type="predicted"/>
<comment type="caution">
    <text evidence="2">The sequence shown here is derived from an EMBL/GenBank/DDBJ whole genome shotgun (WGS) entry which is preliminary data.</text>
</comment>
<evidence type="ECO:0000256" key="1">
    <source>
        <dbReference type="SAM" id="Phobius"/>
    </source>
</evidence>
<reference evidence="2 4" key="1">
    <citation type="submission" date="2014-11" db="EMBL/GenBank/DDBJ databases">
        <title>Draft Genome Sequences of Xanthomonas vesicatoria Strains from the Balkan Peninsula.</title>
        <authorList>
            <person name="Vancheva T."/>
            <person name="Lefeuvre P."/>
            <person name="Bogatzevska N."/>
            <person name="Moncheva P."/>
            <person name="Koebnik R."/>
        </authorList>
    </citation>
    <scope>NUCLEOTIDE SEQUENCE [LARGE SCALE GENOMIC DNA]</scope>
    <source>
        <strain evidence="2 4">53M</strain>
    </source>
</reference>
<dbReference type="EMBL" id="JSYJ01000173">
    <property type="protein sequence ID" value="KHM91224.1"/>
    <property type="molecule type" value="Genomic_DNA"/>
</dbReference>
<keyword evidence="1" id="KW-0812">Transmembrane</keyword>
<evidence type="ECO:0000313" key="4">
    <source>
        <dbReference type="Proteomes" id="UP000030969"/>
    </source>
</evidence>
<gene>
    <name evidence="3" type="ORF">LN473_14580</name>
    <name evidence="2" type="ORF">OR61_19705</name>
</gene>
<dbReference type="GeneID" id="46980150"/>
<sequence>MSDEGILFLLLAGPAGGSALYWMLYRYYRNTDQSHAFERETKVDAKPVTGTDIKVDTIIGTRATQIAGDNVSAYRTRVRREGD</sequence>
<keyword evidence="5" id="KW-1185">Reference proteome</keyword>
<feature type="transmembrane region" description="Helical" evidence="1">
    <location>
        <begin position="6"/>
        <end position="25"/>
    </location>
</feature>
<accession>A0AAJ0IV18</accession>
<reference evidence="3" key="2">
    <citation type="submission" date="2021-11" db="EMBL/GenBank/DDBJ databases">
        <title>Genome resources and taxonomic validation of 89 Xanthomonas strains.</title>
        <authorList>
            <person name="Tambong J.T."/>
        </authorList>
    </citation>
    <scope>NUCLEOTIDE SEQUENCE</scope>
    <source>
        <strain evidence="3">Bv 5-4A</strain>
    </source>
</reference>